<dbReference type="GO" id="GO:0006417">
    <property type="term" value="P:regulation of translation"/>
    <property type="evidence" value="ECO:0007669"/>
    <property type="project" value="TreeGrafter"/>
</dbReference>
<dbReference type="EMBL" id="JACMSC010000006">
    <property type="protein sequence ID" value="KAG6519094.1"/>
    <property type="molecule type" value="Genomic_DNA"/>
</dbReference>
<reference evidence="5 6" key="1">
    <citation type="submission" date="2020-08" db="EMBL/GenBank/DDBJ databases">
        <title>Plant Genome Project.</title>
        <authorList>
            <person name="Zhang R.-G."/>
        </authorList>
    </citation>
    <scope>NUCLEOTIDE SEQUENCE [LARGE SCALE GENOMIC DNA]</scope>
    <source>
        <tissue evidence="5">Rhizome</tissue>
    </source>
</reference>
<name>A0A8J5LMV3_ZINOF</name>
<dbReference type="OrthoDB" id="1875751at2759"/>
<accession>A0A8J5LMV3</accession>
<evidence type="ECO:0000256" key="1">
    <source>
        <dbReference type="ARBA" id="ARBA00022737"/>
    </source>
</evidence>
<dbReference type="GO" id="GO:0003729">
    <property type="term" value="F:mRNA binding"/>
    <property type="evidence" value="ECO:0007669"/>
    <property type="project" value="TreeGrafter"/>
</dbReference>
<dbReference type="Pfam" id="PF00076">
    <property type="entry name" value="RRM_1"/>
    <property type="match status" value="2"/>
</dbReference>
<dbReference type="Proteomes" id="UP000734854">
    <property type="component" value="Unassembled WGS sequence"/>
</dbReference>
<protein>
    <recommendedName>
        <fullName evidence="4">RRM domain-containing protein</fullName>
    </recommendedName>
</protein>
<dbReference type="PANTHER" id="PTHR48032">
    <property type="entry name" value="RNA-BINDING PROTEIN MUSASHI HOMOLOG RBP6"/>
    <property type="match status" value="1"/>
</dbReference>
<feature type="domain" description="RRM" evidence="4">
    <location>
        <begin position="12"/>
        <end position="88"/>
    </location>
</feature>
<evidence type="ECO:0000313" key="6">
    <source>
        <dbReference type="Proteomes" id="UP000734854"/>
    </source>
</evidence>
<evidence type="ECO:0000313" key="5">
    <source>
        <dbReference type="EMBL" id="KAG6519094.1"/>
    </source>
</evidence>
<evidence type="ECO:0000256" key="3">
    <source>
        <dbReference type="PROSITE-ProRule" id="PRU00176"/>
    </source>
</evidence>
<dbReference type="FunFam" id="3.30.70.330:FF:000102">
    <property type="entry name" value="Heterogeneous nuclear ribonucleoprotein 1"/>
    <property type="match status" value="1"/>
</dbReference>
<dbReference type="CDD" id="cd12325">
    <property type="entry name" value="RRM1_hnRNPA_hnRNPD_like"/>
    <property type="match status" value="1"/>
</dbReference>
<keyword evidence="1" id="KW-0677">Repeat</keyword>
<proteinExistence type="predicted"/>
<dbReference type="InterPro" id="IPR000504">
    <property type="entry name" value="RRM_dom"/>
</dbReference>
<dbReference type="PANTHER" id="PTHR48032:SF6">
    <property type="entry name" value="RNA-BINDING (RRM_RBD_RNP MOTIFS) FAMILY PROTEIN"/>
    <property type="match status" value="1"/>
</dbReference>
<sequence>MPSGRRMGMDQGKLFIGGISWDTNEDGLREHFGKFGEVVEAVIMKDRNTGRARGFGFVVFSDPAVAERVVMEKHTIDGRVVDVKKAVPRDDQQVLNRSSNSIHASLSPGRTKKIFVGGLPSTITENDFKKYFDQFGTITDVVVMYDHNTQRPRGFGFITFDSEEAVDKVLLNTFHDLNGKKVEAKRAVPKELSPGPSTRLQTVGFNYGVNRGNNFLSGYAQGYNPSPVSGYGMRMDSRLGALSTGRNGLPSLGPGFGMGLDYNSTLSSGIVGNTNVGNILDYGRALNSFYSGGNSSRYDGPIPYSGFNRNTSALISSMARTLLGNTGLNYPVNSATASASMASGTGGLGSFSNSSLNWGSSLPISSQFGGSRSGYGSGDLSYIGTDNIALGGNSFERRVSPVANTNLTTSNSGYEISYEDLYGGNSVYGDPTWRPSLSDVDGTGSFSYRLGNSDADSGKEFADYVGGYDVNSRQTD</sequence>
<keyword evidence="6" id="KW-1185">Reference proteome</keyword>
<dbReference type="CDD" id="cd12330">
    <property type="entry name" value="RRM2_Hrp1p"/>
    <property type="match status" value="1"/>
</dbReference>
<organism evidence="5 6">
    <name type="scientific">Zingiber officinale</name>
    <name type="common">Ginger</name>
    <name type="synonym">Amomum zingiber</name>
    <dbReference type="NCBI Taxonomy" id="94328"/>
    <lineage>
        <taxon>Eukaryota</taxon>
        <taxon>Viridiplantae</taxon>
        <taxon>Streptophyta</taxon>
        <taxon>Embryophyta</taxon>
        <taxon>Tracheophyta</taxon>
        <taxon>Spermatophyta</taxon>
        <taxon>Magnoliopsida</taxon>
        <taxon>Liliopsida</taxon>
        <taxon>Zingiberales</taxon>
        <taxon>Zingiberaceae</taxon>
        <taxon>Zingiber</taxon>
    </lineage>
</organism>
<gene>
    <name evidence="5" type="ORF">ZIOFF_022583</name>
</gene>
<evidence type="ECO:0000256" key="2">
    <source>
        <dbReference type="ARBA" id="ARBA00022884"/>
    </source>
</evidence>
<dbReference type="AlphaFoldDB" id="A0A8J5LMV3"/>
<dbReference type="FunFam" id="3.30.70.330:FF:000051">
    <property type="entry name" value="Heterogeneous nuclear ribonucleoprotein 1"/>
    <property type="match status" value="1"/>
</dbReference>
<keyword evidence="2 3" id="KW-0694">RNA-binding</keyword>
<feature type="domain" description="RRM" evidence="4">
    <location>
        <begin position="112"/>
        <end position="195"/>
    </location>
</feature>
<comment type="caution">
    <text evidence="5">The sequence shown here is derived from an EMBL/GenBank/DDBJ whole genome shotgun (WGS) entry which is preliminary data.</text>
</comment>
<evidence type="ECO:0000259" key="4">
    <source>
        <dbReference type="PROSITE" id="PS50102"/>
    </source>
</evidence>
<dbReference type="SMART" id="SM00360">
    <property type="entry name" value="RRM"/>
    <property type="match status" value="2"/>
</dbReference>
<dbReference type="PROSITE" id="PS50102">
    <property type="entry name" value="RRM"/>
    <property type="match status" value="2"/>
</dbReference>